<gene>
    <name evidence="2" type="ORF">RSSM_04871</name>
</gene>
<reference evidence="2 3" key="1">
    <citation type="journal article" date="2013" name="Mar. Genomics">
        <title>Expression of sulfatases in Rhodopirellula baltica and the diversity of sulfatases in the genus Rhodopirellula.</title>
        <authorList>
            <person name="Wegner C.E."/>
            <person name="Richter-Heitmann T."/>
            <person name="Klindworth A."/>
            <person name="Klockow C."/>
            <person name="Richter M."/>
            <person name="Achstetter T."/>
            <person name="Glockner F.O."/>
            <person name="Harder J."/>
        </authorList>
    </citation>
    <scope>NUCLEOTIDE SEQUENCE [LARGE SCALE GENOMIC DNA]</scope>
    <source>
        <strain evidence="2 3">SM41</strain>
    </source>
</reference>
<protein>
    <submittedName>
        <fullName evidence="2">Uncharacterized protein</fullName>
    </submittedName>
</protein>
<sequence length="40" mass="4199">MNAVSVAPFLPKETATGNFASGKTADACRRSRLPPPVIAR</sequence>
<feature type="region of interest" description="Disordered" evidence="1">
    <location>
        <begin position="14"/>
        <end position="40"/>
    </location>
</feature>
<organism evidence="2 3">
    <name type="scientific">Rhodopirellula sallentina SM41</name>
    <dbReference type="NCBI Taxonomy" id="1263870"/>
    <lineage>
        <taxon>Bacteria</taxon>
        <taxon>Pseudomonadati</taxon>
        <taxon>Planctomycetota</taxon>
        <taxon>Planctomycetia</taxon>
        <taxon>Pirellulales</taxon>
        <taxon>Pirellulaceae</taxon>
        <taxon>Rhodopirellula</taxon>
    </lineage>
</organism>
<accession>M5TX36</accession>
<dbReference type="AlphaFoldDB" id="M5TX36"/>
<name>M5TX36_9BACT</name>
<evidence type="ECO:0000313" key="2">
    <source>
        <dbReference type="EMBL" id="EMI53730.1"/>
    </source>
</evidence>
<evidence type="ECO:0000256" key="1">
    <source>
        <dbReference type="SAM" id="MobiDB-lite"/>
    </source>
</evidence>
<dbReference type="EMBL" id="ANOH01000334">
    <property type="protein sequence ID" value="EMI53730.1"/>
    <property type="molecule type" value="Genomic_DNA"/>
</dbReference>
<dbReference type="Proteomes" id="UP000011885">
    <property type="component" value="Unassembled WGS sequence"/>
</dbReference>
<evidence type="ECO:0000313" key="3">
    <source>
        <dbReference type="Proteomes" id="UP000011885"/>
    </source>
</evidence>
<proteinExistence type="predicted"/>
<dbReference type="PATRIC" id="fig|1263870.3.peg.5153"/>
<keyword evidence="3" id="KW-1185">Reference proteome</keyword>
<comment type="caution">
    <text evidence="2">The sequence shown here is derived from an EMBL/GenBank/DDBJ whole genome shotgun (WGS) entry which is preliminary data.</text>
</comment>